<feature type="region of interest" description="Disordered" evidence="1">
    <location>
        <begin position="1233"/>
        <end position="1268"/>
    </location>
</feature>
<accession>A0A9P6W7A3</accession>
<dbReference type="Proteomes" id="UP000777482">
    <property type="component" value="Unassembled WGS sequence"/>
</dbReference>
<protein>
    <recommendedName>
        <fullName evidence="4">Proteophosphoglycan ppg4</fullName>
    </recommendedName>
</protein>
<evidence type="ECO:0000313" key="3">
    <source>
        <dbReference type="Proteomes" id="UP000777482"/>
    </source>
</evidence>
<dbReference type="EMBL" id="PUHQ01000004">
    <property type="protein sequence ID" value="KAG0666626.1"/>
    <property type="molecule type" value="Genomic_DNA"/>
</dbReference>
<feature type="compositionally biased region" description="Acidic residues" evidence="1">
    <location>
        <begin position="428"/>
        <end position="456"/>
    </location>
</feature>
<gene>
    <name evidence="2" type="ORF">C6P46_004292</name>
</gene>
<proteinExistence type="predicted"/>
<feature type="compositionally biased region" description="Polar residues" evidence="1">
    <location>
        <begin position="707"/>
        <end position="716"/>
    </location>
</feature>
<feature type="region of interest" description="Disordered" evidence="1">
    <location>
        <begin position="652"/>
        <end position="723"/>
    </location>
</feature>
<evidence type="ECO:0000256" key="1">
    <source>
        <dbReference type="SAM" id="MobiDB-lite"/>
    </source>
</evidence>
<dbReference type="SUPFAM" id="SSF52058">
    <property type="entry name" value="L domain-like"/>
    <property type="match status" value="1"/>
</dbReference>
<reference evidence="2 3" key="1">
    <citation type="submission" date="2020-11" db="EMBL/GenBank/DDBJ databases">
        <title>Kefir isolates.</title>
        <authorList>
            <person name="Marcisauskas S."/>
            <person name="Kim Y."/>
            <person name="Blasche S."/>
        </authorList>
    </citation>
    <scope>NUCLEOTIDE SEQUENCE [LARGE SCALE GENOMIC DNA]</scope>
    <source>
        <strain evidence="2 3">KR</strain>
    </source>
</reference>
<evidence type="ECO:0000313" key="2">
    <source>
        <dbReference type="EMBL" id="KAG0666626.1"/>
    </source>
</evidence>
<feature type="region of interest" description="Disordered" evidence="1">
    <location>
        <begin position="1290"/>
        <end position="1327"/>
    </location>
</feature>
<feature type="region of interest" description="Disordered" evidence="1">
    <location>
        <begin position="1131"/>
        <end position="1158"/>
    </location>
</feature>
<comment type="caution">
    <text evidence="2">The sequence shown here is derived from an EMBL/GenBank/DDBJ whole genome shotgun (WGS) entry which is preliminary data.</text>
</comment>
<sequence length="1327" mass="149040">MMPGRAQKQRRTRSRSPSLDPPRRATIKDLSEEAIDLVCAFIRDDEDAQVATETLCSLTRIARLFYSSAKRALLYDPTRALFRGDADFHWYRMCELQQKLLREPALGRHVRRLDTTPEYWYLLTQVGMSDLEYSNWILTLRLLCPSIFSLAVPVTLPDDSAAATAFLSLSKKLDLRHLLLALADDDDLVWDGSILRKCQGFLANLDLSQCDSLQLPPLDSDDVDDPDDPDRPPVSIPTRSFILQDCIEETGLLGLGRYFDLRNVRSAEYRPTDSEGLDLCVLDAFPPELDELTICSTARLPHLMSWDSESCPRFPRLTQLTLGKFHLGFRDLVDIVHRFPLLRVLDFTHSVWTGYASTARVWPESLRYLRHLRTLRTGTIRCETSGACKRLRDAITGYCNCNNISLICTAVPDLCACCGDSSEDEYNANEFEEQQDSSEDAEDGTEDVEEAGDDNDSAASDWLRTVGVADPDIPDYDRFTRDGISWHWVFDARGRPIAVPNDLAYYAPAAAFADEVAHSDDEDDIVAEACMQYLPPLPDEPRLEDGYQAHDDEDGDDFGPEPWLTWSEFCDFESADRAWVRFDIDEDGKEIGWIVGEFSEEESEDDELVSEEDCLVSKRWVPSAPFPLAPLAVQGAESRRFVITVAQPRRLRTSTTSLTPGHRQSSSDTPIKPAQECPTTLESSGGRAPGRLRSILLDEPRSKTCQKKPSTSSARSSETKTSHGVSLPLLRIPPGVADEFGRMPVTFAVAIETLCSLIRTARLFHSSAKRALLHDPTRALVNNKIVWLWHRMSSLMQELLRKPALGLHVKRLDYFPEYWYLLEVGGASDLDYSNWILTLGLLCPSIFSLTVPVNLPKGSAAAAAFRSLARRSDPRHLRLELADDEDELWSRCLNRCQDFLAGLDLSRCESLQLPPIDGENSGPPHRAPILISTKCLIVQECFEVSDPDFLSRYFDLRNVRSVEIRPSDPETMNLSLLRSFPPTLETLVVHGTAVWLRPAWNGMSFPRLTQLTLHSFVLDLGDLVDIVRRFPVIRSLDFTRSMWTDDSITDRVWLESLPSLRHLQTLRTGTIYCKSTSACTRIRKAITGYCHRNSISVTCRVKRRAARSGSFSSVDTDSELCDGTPRGVCCGDPPDLDEQQSVGDFEDQQNRSEDDDGDWVISDWLRGVSVADSDVPDCERFNRDGVPWHWVFDARGRPTAVPDDLAFYPPAAASADEAALSDDEDDVGTEASVEYLPPFPDAPRLEDGYEAHDADDDDGEGDGFGPEPWLTWSEFCDFDAADSAWVRFDIDDEGEEMSSSEGEVNAEEECESEDDELVSEDGLPPRF</sequence>
<feature type="compositionally biased region" description="Basic and acidic residues" evidence="1">
    <location>
        <begin position="1243"/>
        <end position="1252"/>
    </location>
</feature>
<feature type="compositionally biased region" description="Acidic residues" evidence="1">
    <location>
        <begin position="1290"/>
        <end position="1319"/>
    </location>
</feature>
<keyword evidence="3" id="KW-1185">Reference proteome</keyword>
<dbReference type="OrthoDB" id="2530080at2759"/>
<feature type="region of interest" description="Disordered" evidence="1">
    <location>
        <begin position="428"/>
        <end position="461"/>
    </location>
</feature>
<name>A0A9P6W7A3_RHOMI</name>
<organism evidence="2 3">
    <name type="scientific">Rhodotorula mucilaginosa</name>
    <name type="common">Yeast</name>
    <name type="synonym">Rhodotorula rubra</name>
    <dbReference type="NCBI Taxonomy" id="5537"/>
    <lineage>
        <taxon>Eukaryota</taxon>
        <taxon>Fungi</taxon>
        <taxon>Dikarya</taxon>
        <taxon>Basidiomycota</taxon>
        <taxon>Pucciniomycotina</taxon>
        <taxon>Microbotryomycetes</taxon>
        <taxon>Sporidiobolales</taxon>
        <taxon>Sporidiobolaceae</taxon>
        <taxon>Rhodotorula</taxon>
    </lineage>
</organism>
<evidence type="ECO:0008006" key="4">
    <source>
        <dbReference type="Google" id="ProtNLM"/>
    </source>
</evidence>
<feature type="region of interest" description="Disordered" evidence="1">
    <location>
        <begin position="1"/>
        <end position="24"/>
    </location>
</feature>